<reference evidence="4 5" key="1">
    <citation type="submission" date="2020-07" db="EMBL/GenBank/DDBJ databases">
        <title>Thermogemmata thermophila gen. nov., sp. nov., a novel moderate thermophilic planctomycete from a Kamchatka hot spring.</title>
        <authorList>
            <person name="Elcheninov A.G."/>
            <person name="Podosokorskaya O.A."/>
            <person name="Kovaleva O.L."/>
            <person name="Novikov A."/>
            <person name="Bonch-Osmolovskaya E.A."/>
            <person name="Toshchakov S.V."/>
            <person name="Kublanov I.V."/>
        </authorList>
    </citation>
    <scope>NUCLEOTIDE SEQUENCE [LARGE SCALE GENOMIC DNA]</scope>
    <source>
        <strain evidence="4 5">2918</strain>
    </source>
</reference>
<comment type="caution">
    <text evidence="4">The sequence shown here is derived from an EMBL/GenBank/DDBJ whole genome shotgun (WGS) entry which is preliminary data.</text>
</comment>
<keyword evidence="2 3" id="KW-0862">Zinc</keyword>
<dbReference type="Pfam" id="PF03884">
    <property type="entry name" value="YacG"/>
    <property type="match status" value="1"/>
</dbReference>
<keyword evidence="1 3" id="KW-0479">Metal-binding</keyword>
<keyword evidence="5" id="KW-1185">Reference proteome</keyword>
<feature type="binding site" evidence="3">
    <location>
        <position position="30"/>
    </location>
    <ligand>
        <name>Zn(2+)</name>
        <dbReference type="ChEBI" id="CHEBI:29105"/>
    </ligand>
</feature>
<evidence type="ECO:0000313" key="4">
    <source>
        <dbReference type="EMBL" id="MBA2227244.1"/>
    </source>
</evidence>
<dbReference type="RefSeq" id="WP_194539111.1">
    <property type="nucleotide sequence ID" value="NZ_JACEFB010000012.1"/>
</dbReference>
<evidence type="ECO:0000313" key="5">
    <source>
        <dbReference type="Proteomes" id="UP000542342"/>
    </source>
</evidence>
<accession>A0A7V9ACP1</accession>
<sequence length="64" mass="7595">MKPMRCPICDTPMPGNWQDYPDYPFCSKRCRTIDLGRWLNEEYRIVEAAPEEDRPPLPPPDEQE</sequence>
<dbReference type="GO" id="GO:0008657">
    <property type="term" value="F:DNA topoisomerase type II (double strand cut, ATP-hydrolyzing) inhibitor activity"/>
    <property type="evidence" value="ECO:0007669"/>
    <property type="project" value="UniProtKB-UniRule"/>
</dbReference>
<comment type="function">
    <text evidence="3">Inhibits all the catalytic activities of DNA gyrase by preventing its interaction with DNA. Acts by binding directly to the C-terminal domain of GyrB, which probably disrupts DNA binding by the gyrase.</text>
</comment>
<dbReference type="GO" id="GO:0008270">
    <property type="term" value="F:zinc ion binding"/>
    <property type="evidence" value="ECO:0007669"/>
    <property type="project" value="UniProtKB-UniRule"/>
</dbReference>
<dbReference type="EMBL" id="JACEFB010000012">
    <property type="protein sequence ID" value="MBA2227244.1"/>
    <property type="molecule type" value="Genomic_DNA"/>
</dbReference>
<dbReference type="AlphaFoldDB" id="A0A7V9ACP1"/>
<protein>
    <recommendedName>
        <fullName evidence="3">DNA gyrase inhibitor YacG</fullName>
    </recommendedName>
</protein>
<dbReference type="Proteomes" id="UP000542342">
    <property type="component" value="Unassembled WGS sequence"/>
</dbReference>
<dbReference type="PANTHER" id="PTHR36150:SF1">
    <property type="entry name" value="DNA GYRASE INHIBITOR YACG"/>
    <property type="match status" value="1"/>
</dbReference>
<feature type="binding site" evidence="3">
    <location>
        <position position="26"/>
    </location>
    <ligand>
        <name>Zn(2+)</name>
        <dbReference type="ChEBI" id="CHEBI:29105"/>
    </ligand>
</feature>
<dbReference type="SUPFAM" id="SSF57716">
    <property type="entry name" value="Glucocorticoid receptor-like (DNA-binding domain)"/>
    <property type="match status" value="1"/>
</dbReference>
<feature type="binding site" evidence="3">
    <location>
        <position position="9"/>
    </location>
    <ligand>
        <name>Zn(2+)</name>
        <dbReference type="ChEBI" id="CHEBI:29105"/>
    </ligand>
</feature>
<name>A0A7V9ACP1_9BACT</name>
<comment type="cofactor">
    <cofactor evidence="3">
        <name>Zn(2+)</name>
        <dbReference type="ChEBI" id="CHEBI:29105"/>
    </cofactor>
    <text evidence="3">Binds 1 zinc ion.</text>
</comment>
<feature type="binding site" evidence="3">
    <location>
        <position position="6"/>
    </location>
    <ligand>
        <name>Zn(2+)</name>
        <dbReference type="ChEBI" id="CHEBI:29105"/>
    </ligand>
</feature>
<organism evidence="4 5">
    <name type="scientific">Thermogemmata fonticola</name>
    <dbReference type="NCBI Taxonomy" id="2755323"/>
    <lineage>
        <taxon>Bacteria</taxon>
        <taxon>Pseudomonadati</taxon>
        <taxon>Planctomycetota</taxon>
        <taxon>Planctomycetia</taxon>
        <taxon>Gemmatales</taxon>
        <taxon>Gemmataceae</taxon>
        <taxon>Thermogemmata</taxon>
    </lineage>
</organism>
<comment type="subunit">
    <text evidence="3">Interacts with GyrB.</text>
</comment>
<dbReference type="GO" id="GO:0006355">
    <property type="term" value="P:regulation of DNA-templated transcription"/>
    <property type="evidence" value="ECO:0007669"/>
    <property type="project" value="InterPro"/>
</dbReference>
<dbReference type="InterPro" id="IPR013088">
    <property type="entry name" value="Znf_NHR/GATA"/>
</dbReference>
<dbReference type="InterPro" id="IPR005584">
    <property type="entry name" value="DNA_gyrase_inhibitor_YacG"/>
</dbReference>
<proteinExistence type="inferred from homology"/>
<dbReference type="PANTHER" id="PTHR36150">
    <property type="entry name" value="DNA GYRASE INHIBITOR YACG"/>
    <property type="match status" value="1"/>
</dbReference>
<evidence type="ECO:0000256" key="3">
    <source>
        <dbReference type="HAMAP-Rule" id="MF_00649"/>
    </source>
</evidence>
<dbReference type="Gene3D" id="3.30.50.10">
    <property type="entry name" value="Erythroid Transcription Factor GATA-1, subunit A"/>
    <property type="match status" value="1"/>
</dbReference>
<evidence type="ECO:0000256" key="2">
    <source>
        <dbReference type="ARBA" id="ARBA00022833"/>
    </source>
</evidence>
<dbReference type="HAMAP" id="MF_00649">
    <property type="entry name" value="DNA_gyrase_inhibitor_YacG"/>
    <property type="match status" value="1"/>
</dbReference>
<gene>
    <name evidence="3 4" type="primary">yacG</name>
    <name evidence="4" type="ORF">H0921_13865</name>
</gene>
<evidence type="ECO:0000256" key="1">
    <source>
        <dbReference type="ARBA" id="ARBA00022723"/>
    </source>
</evidence>
<comment type="similarity">
    <text evidence="3">Belongs to the DNA gyrase inhibitor YacG family.</text>
</comment>